<dbReference type="Proteomes" id="UP001565474">
    <property type="component" value="Unassembled WGS sequence"/>
</dbReference>
<reference evidence="1 2" key="1">
    <citation type="submission" date="2024-07" db="EMBL/GenBank/DDBJ databases">
        <title>Genomic Encyclopedia of Type Strains, Phase V (KMG-V): Genome sequencing to study the core and pangenomes of soil and plant-associated prokaryotes.</title>
        <authorList>
            <person name="Whitman W."/>
        </authorList>
    </citation>
    <scope>NUCLEOTIDE SEQUENCE [LARGE SCALE GENOMIC DNA]</scope>
    <source>
        <strain evidence="1 2">USDA 222</strain>
    </source>
</reference>
<gene>
    <name evidence="1" type="ORF">ABH992_004601</name>
</gene>
<name>A0ABV4GJT5_9BRAD</name>
<dbReference type="EMBL" id="JBGBZN010000002">
    <property type="protein sequence ID" value="MEY9472202.1"/>
    <property type="molecule type" value="Genomic_DNA"/>
</dbReference>
<keyword evidence="2" id="KW-1185">Reference proteome</keyword>
<comment type="caution">
    <text evidence="1">The sequence shown here is derived from an EMBL/GenBank/DDBJ whole genome shotgun (WGS) entry which is preliminary data.</text>
</comment>
<proteinExistence type="predicted"/>
<organism evidence="1 2">
    <name type="scientific">Bradyrhizobium yuanmingense</name>
    <dbReference type="NCBI Taxonomy" id="108015"/>
    <lineage>
        <taxon>Bacteria</taxon>
        <taxon>Pseudomonadati</taxon>
        <taxon>Pseudomonadota</taxon>
        <taxon>Alphaproteobacteria</taxon>
        <taxon>Hyphomicrobiales</taxon>
        <taxon>Nitrobacteraceae</taxon>
        <taxon>Bradyrhizobium</taxon>
    </lineage>
</organism>
<protein>
    <submittedName>
        <fullName evidence="1">Uncharacterized protein</fullName>
    </submittedName>
</protein>
<evidence type="ECO:0000313" key="2">
    <source>
        <dbReference type="Proteomes" id="UP001565474"/>
    </source>
</evidence>
<evidence type="ECO:0000313" key="1">
    <source>
        <dbReference type="EMBL" id="MEY9472202.1"/>
    </source>
</evidence>
<sequence>MGKVHVGSVADAVRRLLIKWHDPKMSNRGYPSCAPFEHISMTRVSLDSESVS</sequence>
<accession>A0ABV4GJT5</accession>